<proteinExistence type="predicted"/>
<reference evidence="2 3" key="1">
    <citation type="journal article" date="2016" name="Nat. Commun.">
        <title>Thousands of microbial genomes shed light on interconnected biogeochemical processes in an aquifer system.</title>
        <authorList>
            <person name="Anantharaman K."/>
            <person name="Brown C.T."/>
            <person name="Hug L.A."/>
            <person name="Sharon I."/>
            <person name="Castelle C.J."/>
            <person name="Probst A.J."/>
            <person name="Thomas B.C."/>
            <person name="Singh A."/>
            <person name="Wilkins M.J."/>
            <person name="Karaoz U."/>
            <person name="Brodie E.L."/>
            <person name="Williams K.H."/>
            <person name="Hubbard S.S."/>
            <person name="Banfield J.F."/>
        </authorList>
    </citation>
    <scope>NUCLEOTIDE SEQUENCE [LARGE SCALE GENOMIC DNA]</scope>
</reference>
<feature type="transmembrane region" description="Helical" evidence="1">
    <location>
        <begin position="6"/>
        <end position="23"/>
    </location>
</feature>
<evidence type="ECO:0000313" key="3">
    <source>
        <dbReference type="Proteomes" id="UP000177740"/>
    </source>
</evidence>
<keyword evidence="1" id="KW-0812">Transmembrane</keyword>
<gene>
    <name evidence="2" type="ORF">A2365_01470</name>
</gene>
<accession>A0A1G2EN52</accession>
<evidence type="ECO:0000313" key="2">
    <source>
        <dbReference type="EMBL" id="OGZ27244.1"/>
    </source>
</evidence>
<protein>
    <submittedName>
        <fullName evidence="2">Uncharacterized protein</fullName>
    </submittedName>
</protein>
<organism evidence="2 3">
    <name type="scientific">Candidatus Nealsonbacteria bacterium RIFOXYB1_FULL_40_15</name>
    <dbReference type="NCBI Taxonomy" id="1801677"/>
    <lineage>
        <taxon>Bacteria</taxon>
        <taxon>Candidatus Nealsoniibacteriota</taxon>
    </lineage>
</organism>
<sequence length="189" mass="20896">MKNKKILVGIVILIAVAAIFLFLKKNSIPGEENRPAENISWNDLLPQAEEVIKQKFGGENLRQIGIYEEGDITGDGIPEALVYTGLGGAYTDQLVLMIMENQKPAFAKFKEKNGNISGLVFLSGSSVRHGELVEMIPEDKAVYSASWSMSESGEMEECLVDVYLWNGYLFEYSDVLSGGSEQALCKELY</sequence>
<keyword evidence="1" id="KW-1133">Transmembrane helix</keyword>
<dbReference type="AlphaFoldDB" id="A0A1G2EN52"/>
<dbReference type="EMBL" id="MHMM01000009">
    <property type="protein sequence ID" value="OGZ27244.1"/>
    <property type="molecule type" value="Genomic_DNA"/>
</dbReference>
<name>A0A1G2EN52_9BACT</name>
<evidence type="ECO:0000256" key="1">
    <source>
        <dbReference type="SAM" id="Phobius"/>
    </source>
</evidence>
<comment type="caution">
    <text evidence="2">The sequence shown here is derived from an EMBL/GenBank/DDBJ whole genome shotgun (WGS) entry which is preliminary data.</text>
</comment>
<keyword evidence="1" id="KW-0472">Membrane</keyword>
<dbReference type="Proteomes" id="UP000177740">
    <property type="component" value="Unassembled WGS sequence"/>
</dbReference>
<dbReference type="STRING" id="1801677.A2365_01470"/>